<dbReference type="AlphaFoldDB" id="A0A0G0GLP7"/>
<dbReference type="PANTHER" id="PTHR12993">
    <property type="entry name" value="N-ACETYLGLUCOSAMINYL-PHOSPHATIDYLINOSITOL DE-N-ACETYLASE-RELATED"/>
    <property type="match status" value="1"/>
</dbReference>
<dbReference type="Proteomes" id="UP000034849">
    <property type="component" value="Unassembled WGS sequence"/>
</dbReference>
<comment type="caution">
    <text evidence="2">The sequence shown here is derived from an EMBL/GenBank/DDBJ whole genome shotgun (WGS) entry which is preliminary data.</text>
</comment>
<dbReference type="EMBL" id="LBSX01000015">
    <property type="protein sequence ID" value="KKQ27075.1"/>
    <property type="molecule type" value="Genomic_DNA"/>
</dbReference>
<evidence type="ECO:0000313" key="3">
    <source>
        <dbReference type="Proteomes" id="UP000034849"/>
    </source>
</evidence>
<organism evidence="2 3">
    <name type="scientific">Candidatus Magasanikbacteria bacterium GW2011_GWC2_37_14</name>
    <dbReference type="NCBI Taxonomy" id="1619046"/>
    <lineage>
        <taxon>Bacteria</taxon>
        <taxon>Candidatus Magasanikiibacteriota</taxon>
    </lineage>
</organism>
<evidence type="ECO:0000256" key="1">
    <source>
        <dbReference type="SAM" id="SignalP"/>
    </source>
</evidence>
<evidence type="ECO:0008006" key="4">
    <source>
        <dbReference type="Google" id="ProtNLM"/>
    </source>
</evidence>
<evidence type="ECO:0000313" key="2">
    <source>
        <dbReference type="EMBL" id="KKQ27075.1"/>
    </source>
</evidence>
<proteinExistence type="predicted"/>
<name>A0A0G0GLP7_9BACT</name>
<dbReference type="Pfam" id="PF02585">
    <property type="entry name" value="PIG-L"/>
    <property type="match status" value="1"/>
</dbReference>
<feature type="signal peptide" evidence="1">
    <location>
        <begin position="1"/>
        <end position="21"/>
    </location>
</feature>
<protein>
    <recommendedName>
        <fullName evidence="4">LmbE family protein</fullName>
    </recommendedName>
</protein>
<dbReference type="STRING" id="1619046.US42_C0015G0018"/>
<dbReference type="PANTHER" id="PTHR12993:SF11">
    <property type="entry name" value="N-ACETYLGLUCOSAMINYL-PHOSPHATIDYLINOSITOL DE-N-ACETYLASE"/>
    <property type="match status" value="1"/>
</dbReference>
<dbReference type="InterPro" id="IPR003737">
    <property type="entry name" value="GlcNAc_PI_deacetylase-related"/>
</dbReference>
<sequence>MKKVVLFVVFTLLFLVSPVQAADTKPVVVFLPHQDDEMVLAGAIANYVAEGREVYTVMVTNGASSYVREMLMEKGYTYITKVLFAYLRNNEYYYSMQHLGVKPENIFFANPKGRSGTKNPLFEDGKLTGKEVEKILDRTYEKWGEAIYIALAGNESESDYPHPDHAIIEKTIQDYSKINEKYFYTDRRDIGEKIKLSPETLQKKYEALQEYFVWDPQNRRFAIGANSVYERLRFWQTNIFEYRL</sequence>
<keyword evidence="1" id="KW-0732">Signal</keyword>
<dbReference type="SUPFAM" id="SSF102588">
    <property type="entry name" value="LmbE-like"/>
    <property type="match status" value="1"/>
</dbReference>
<accession>A0A0G0GLP7</accession>
<dbReference type="GO" id="GO:0016811">
    <property type="term" value="F:hydrolase activity, acting on carbon-nitrogen (but not peptide) bonds, in linear amides"/>
    <property type="evidence" value="ECO:0007669"/>
    <property type="project" value="TreeGrafter"/>
</dbReference>
<dbReference type="InterPro" id="IPR024078">
    <property type="entry name" value="LmbE-like_dom_sf"/>
</dbReference>
<reference evidence="2 3" key="1">
    <citation type="journal article" date="2015" name="Nature">
        <title>rRNA introns, odd ribosomes, and small enigmatic genomes across a large radiation of phyla.</title>
        <authorList>
            <person name="Brown C.T."/>
            <person name="Hug L.A."/>
            <person name="Thomas B.C."/>
            <person name="Sharon I."/>
            <person name="Castelle C.J."/>
            <person name="Singh A."/>
            <person name="Wilkins M.J."/>
            <person name="Williams K.H."/>
            <person name="Banfield J.F."/>
        </authorList>
    </citation>
    <scope>NUCLEOTIDE SEQUENCE [LARGE SCALE GENOMIC DNA]</scope>
</reference>
<feature type="chain" id="PRO_5002532181" description="LmbE family protein" evidence="1">
    <location>
        <begin position="22"/>
        <end position="244"/>
    </location>
</feature>
<gene>
    <name evidence="2" type="ORF">US42_C0015G0018</name>
</gene>
<dbReference type="Gene3D" id="3.40.50.10320">
    <property type="entry name" value="LmbE-like"/>
    <property type="match status" value="1"/>
</dbReference>